<keyword evidence="1" id="KW-0812">Transmembrane</keyword>
<proteinExistence type="predicted"/>
<reference evidence="5" key="3">
    <citation type="submission" date="2025-04" db="UniProtKB">
        <authorList>
            <consortium name="RefSeq"/>
        </authorList>
    </citation>
    <scope>IDENTIFICATION</scope>
    <source>
        <strain evidence="5">CBS 304.34</strain>
    </source>
</reference>
<evidence type="ECO:0000313" key="4">
    <source>
        <dbReference type="Proteomes" id="UP000504636"/>
    </source>
</evidence>
<name>A0A6A6YN34_9PEZI</name>
<dbReference type="AlphaFoldDB" id="A0A6A6YN34"/>
<feature type="transmembrane region" description="Helical" evidence="1">
    <location>
        <begin position="71"/>
        <end position="92"/>
    </location>
</feature>
<protein>
    <submittedName>
        <fullName evidence="3 5">Uncharacterized protein</fullName>
    </submittedName>
</protein>
<keyword evidence="1" id="KW-0472">Membrane</keyword>
<evidence type="ECO:0000256" key="1">
    <source>
        <dbReference type="SAM" id="Phobius"/>
    </source>
</evidence>
<evidence type="ECO:0000313" key="5">
    <source>
        <dbReference type="RefSeq" id="XP_033576378.1"/>
    </source>
</evidence>
<gene>
    <name evidence="3 5" type="ORF">BDZ99DRAFT_571241</name>
</gene>
<feature type="signal peptide" evidence="2">
    <location>
        <begin position="1"/>
        <end position="24"/>
    </location>
</feature>
<keyword evidence="4" id="KW-1185">Reference proteome</keyword>
<keyword evidence="1" id="KW-1133">Transmembrane helix</keyword>
<dbReference type="GeneID" id="54468963"/>
<keyword evidence="2" id="KW-0732">Signal</keyword>
<feature type="transmembrane region" description="Helical" evidence="1">
    <location>
        <begin position="190"/>
        <end position="211"/>
    </location>
</feature>
<dbReference type="RefSeq" id="XP_033576378.1">
    <property type="nucleotide sequence ID" value="XM_033728070.1"/>
</dbReference>
<evidence type="ECO:0000256" key="2">
    <source>
        <dbReference type="SAM" id="SignalP"/>
    </source>
</evidence>
<feature type="chain" id="PRO_5044629218" evidence="2">
    <location>
        <begin position="25"/>
        <end position="270"/>
    </location>
</feature>
<reference evidence="3 5" key="1">
    <citation type="journal article" date="2020" name="Stud. Mycol.">
        <title>101 Dothideomycetes genomes: a test case for predicting lifestyles and emergence of pathogens.</title>
        <authorList>
            <person name="Haridas S."/>
            <person name="Albert R."/>
            <person name="Binder M."/>
            <person name="Bloem J."/>
            <person name="Labutti K."/>
            <person name="Salamov A."/>
            <person name="Andreopoulos B."/>
            <person name="Baker S."/>
            <person name="Barry K."/>
            <person name="Bills G."/>
            <person name="Bluhm B."/>
            <person name="Cannon C."/>
            <person name="Castanera R."/>
            <person name="Culley D."/>
            <person name="Daum C."/>
            <person name="Ezra D."/>
            <person name="Gonzalez J."/>
            <person name="Henrissat B."/>
            <person name="Kuo A."/>
            <person name="Liang C."/>
            <person name="Lipzen A."/>
            <person name="Lutzoni F."/>
            <person name="Magnuson J."/>
            <person name="Mondo S."/>
            <person name="Nolan M."/>
            <person name="Ohm R."/>
            <person name="Pangilinan J."/>
            <person name="Park H.-J."/>
            <person name="Ramirez L."/>
            <person name="Alfaro M."/>
            <person name="Sun H."/>
            <person name="Tritt A."/>
            <person name="Yoshinaga Y."/>
            <person name="Zwiers L.-H."/>
            <person name="Turgeon B."/>
            <person name="Goodwin S."/>
            <person name="Spatafora J."/>
            <person name="Crous P."/>
            <person name="Grigoriev I."/>
        </authorList>
    </citation>
    <scope>NUCLEOTIDE SEQUENCE</scope>
    <source>
        <strain evidence="3 5">CBS 304.34</strain>
    </source>
</reference>
<dbReference type="Proteomes" id="UP000504636">
    <property type="component" value="Unplaced"/>
</dbReference>
<reference evidence="5" key="2">
    <citation type="submission" date="2020-04" db="EMBL/GenBank/DDBJ databases">
        <authorList>
            <consortium name="NCBI Genome Project"/>
        </authorList>
    </citation>
    <scope>NUCLEOTIDE SEQUENCE</scope>
    <source>
        <strain evidence="5">CBS 304.34</strain>
    </source>
</reference>
<dbReference type="OrthoDB" id="5238025at2759"/>
<feature type="transmembrane region" description="Helical" evidence="1">
    <location>
        <begin position="104"/>
        <end position="127"/>
    </location>
</feature>
<sequence>MISNYGRKFAFILFTLILIGLSVAAVVLKTSSITFMKEESGTSFFSDNVTSNQMHQIWVLPENLYRTPTKFVIGTAITSIVISALTLAYMAMHIRDAIASLPPPTALVAFVALLLNAILALAAMIALQTTHEFSAQLMTDHNSTLPAGVYDSSTFDLETWACEVKNVKDVSRFMHDSLSNQCRVERAGRLVVVFWMLTPVVVAGMAGWMLWGVKKGLGGKDAGQGNKRGWKEWIPLNWWKSGRVRHMPAPVPLERRPYSSQYSAANRSAA</sequence>
<dbReference type="EMBL" id="MU003701">
    <property type="protein sequence ID" value="KAF2809414.1"/>
    <property type="molecule type" value="Genomic_DNA"/>
</dbReference>
<evidence type="ECO:0000313" key="3">
    <source>
        <dbReference type="EMBL" id="KAF2809414.1"/>
    </source>
</evidence>
<organism evidence="3">
    <name type="scientific">Mytilinidion resinicola</name>
    <dbReference type="NCBI Taxonomy" id="574789"/>
    <lineage>
        <taxon>Eukaryota</taxon>
        <taxon>Fungi</taxon>
        <taxon>Dikarya</taxon>
        <taxon>Ascomycota</taxon>
        <taxon>Pezizomycotina</taxon>
        <taxon>Dothideomycetes</taxon>
        <taxon>Pleosporomycetidae</taxon>
        <taxon>Mytilinidiales</taxon>
        <taxon>Mytilinidiaceae</taxon>
        <taxon>Mytilinidion</taxon>
    </lineage>
</organism>
<accession>A0A6A6YN34</accession>